<dbReference type="OrthoDB" id="8337705at2759"/>
<sequence>MADVAEAQALVMRRRRSCIVGGGVVYTCPFMCPHKKKSNGVKSGSDGLVAMSRPRERIVAGSRPDSTEDPQCMGPAARQITGSSQMPSRWCGAEASRGSASSGVVLVI</sequence>
<evidence type="ECO:0000313" key="1">
    <source>
        <dbReference type="EMBL" id="GBM62587.1"/>
    </source>
</evidence>
<gene>
    <name evidence="1" type="ORF">AVEN_224381_1</name>
</gene>
<proteinExistence type="predicted"/>
<protein>
    <submittedName>
        <fullName evidence="1">Uncharacterized protein</fullName>
    </submittedName>
</protein>
<organism evidence="1 2">
    <name type="scientific">Araneus ventricosus</name>
    <name type="common">Orbweaver spider</name>
    <name type="synonym">Epeira ventricosa</name>
    <dbReference type="NCBI Taxonomy" id="182803"/>
    <lineage>
        <taxon>Eukaryota</taxon>
        <taxon>Metazoa</taxon>
        <taxon>Ecdysozoa</taxon>
        <taxon>Arthropoda</taxon>
        <taxon>Chelicerata</taxon>
        <taxon>Arachnida</taxon>
        <taxon>Araneae</taxon>
        <taxon>Araneomorphae</taxon>
        <taxon>Entelegynae</taxon>
        <taxon>Araneoidea</taxon>
        <taxon>Araneidae</taxon>
        <taxon>Araneus</taxon>
    </lineage>
</organism>
<dbReference type="Proteomes" id="UP000499080">
    <property type="component" value="Unassembled WGS sequence"/>
</dbReference>
<evidence type="ECO:0000313" key="2">
    <source>
        <dbReference type="Proteomes" id="UP000499080"/>
    </source>
</evidence>
<name>A0A4Y2HBC9_ARAVE</name>
<accession>A0A4Y2HBC9</accession>
<dbReference type="EMBL" id="BGPR01001825">
    <property type="protein sequence ID" value="GBM62587.1"/>
    <property type="molecule type" value="Genomic_DNA"/>
</dbReference>
<dbReference type="AlphaFoldDB" id="A0A4Y2HBC9"/>
<keyword evidence="2" id="KW-1185">Reference proteome</keyword>
<comment type="caution">
    <text evidence="1">The sequence shown here is derived from an EMBL/GenBank/DDBJ whole genome shotgun (WGS) entry which is preliminary data.</text>
</comment>
<reference evidence="1 2" key="1">
    <citation type="journal article" date="2019" name="Sci. Rep.">
        <title>Orb-weaving spider Araneus ventricosus genome elucidates the spidroin gene catalogue.</title>
        <authorList>
            <person name="Kono N."/>
            <person name="Nakamura H."/>
            <person name="Ohtoshi R."/>
            <person name="Moran D.A.P."/>
            <person name="Shinohara A."/>
            <person name="Yoshida Y."/>
            <person name="Fujiwara M."/>
            <person name="Mori M."/>
            <person name="Tomita M."/>
            <person name="Arakawa K."/>
        </authorList>
    </citation>
    <scope>NUCLEOTIDE SEQUENCE [LARGE SCALE GENOMIC DNA]</scope>
</reference>